<organism evidence="1 2">
    <name type="scientific">Microcystis aeruginosa NIES-298</name>
    <dbReference type="NCBI Taxonomy" id="449468"/>
    <lineage>
        <taxon>Bacteria</taxon>
        <taxon>Bacillati</taxon>
        <taxon>Cyanobacteriota</taxon>
        <taxon>Cyanophyceae</taxon>
        <taxon>Oscillatoriophycideae</taxon>
        <taxon>Chroococcales</taxon>
        <taxon>Microcystaceae</taxon>
        <taxon>Microcystis</taxon>
    </lineage>
</organism>
<evidence type="ECO:0000313" key="2">
    <source>
        <dbReference type="Proteomes" id="UP000236321"/>
    </source>
</evidence>
<accession>A0A9P3DG12</accession>
<gene>
    <name evidence="1" type="ORF">BGM30_24280</name>
</gene>
<evidence type="ECO:0000313" key="1">
    <source>
        <dbReference type="EMBL" id="GBD53335.1"/>
    </source>
</evidence>
<protein>
    <submittedName>
        <fullName evidence="1">Uncharacterized protein</fullName>
    </submittedName>
</protein>
<comment type="caution">
    <text evidence="1">The sequence shown here is derived from an EMBL/GenBank/DDBJ whole genome shotgun (WGS) entry which is preliminary data.</text>
</comment>
<proteinExistence type="predicted"/>
<sequence>MLPLFSNLIIVKYRAIVRTLDRDWGDWALRLGRAIANAVRLAMPTVRRLARFIA</sequence>
<dbReference type="AlphaFoldDB" id="A0A9P3DG12"/>
<name>A0A9P3DG12_MICAE</name>
<reference evidence="2" key="1">
    <citation type="submission" date="2017-12" db="EMBL/GenBank/DDBJ databases">
        <title>Improved Draft Genome Sequence of Microcystis aeruginosa NIES-298, a Microcystin-Producing Cyanobacterium from Lake Kasumigaura, Japan.</title>
        <authorList>
            <person name="Yamaguchi H."/>
            <person name="Suzuki S."/>
            <person name="Kawachi M."/>
        </authorList>
    </citation>
    <scope>NUCLEOTIDE SEQUENCE [LARGE SCALE GENOMIC DNA]</scope>
    <source>
        <strain evidence="2">NIES-298</strain>
    </source>
</reference>
<dbReference type="EMBL" id="BEYQ01000007">
    <property type="protein sequence ID" value="GBD53335.1"/>
    <property type="molecule type" value="Genomic_DNA"/>
</dbReference>
<dbReference type="Proteomes" id="UP000236321">
    <property type="component" value="Unassembled WGS sequence"/>
</dbReference>